<dbReference type="SUPFAM" id="SSF57850">
    <property type="entry name" value="RING/U-box"/>
    <property type="match status" value="1"/>
</dbReference>
<sequence>MNETLPNIAPEVHQTEDWETQVTNKPNNHQVDQEAGITEYDRASSTTSHSIIDRRMDQLRETLAGDPSGWVPEETSIPDSTVSVGKLRDLLRRDISDWRAEDMGLVGPALFVSLVADVSWQSLPSKSDRKVVAKRVQKTSENPEDSVCTICHEEMEYSVVKEGTNESSINNKHIAVKLECQHIFGSECVIKWYSEHGAKTCPICRKVMVLEAAEEGYPDLSLPGEVTGLHKDIRELENEEYRICRVYRQVEYDIEIQGSEDLALLGRLLQSVRDEIAEDRDNLDRRSGR</sequence>
<dbReference type="InterPro" id="IPR001841">
    <property type="entry name" value="Znf_RING"/>
</dbReference>
<dbReference type="PANTHER" id="PTHR15710">
    <property type="entry name" value="E3 UBIQUITIN-PROTEIN LIGASE PRAJA"/>
    <property type="match status" value="1"/>
</dbReference>
<reference evidence="6" key="1">
    <citation type="journal article" date="2020" name="Stud. Mycol.">
        <title>101 Dothideomycetes genomes: a test case for predicting lifestyles and emergence of pathogens.</title>
        <authorList>
            <person name="Haridas S."/>
            <person name="Albert R."/>
            <person name="Binder M."/>
            <person name="Bloem J."/>
            <person name="Labutti K."/>
            <person name="Salamov A."/>
            <person name="Andreopoulos B."/>
            <person name="Baker S."/>
            <person name="Barry K."/>
            <person name="Bills G."/>
            <person name="Bluhm B."/>
            <person name="Cannon C."/>
            <person name="Castanera R."/>
            <person name="Culley D."/>
            <person name="Daum C."/>
            <person name="Ezra D."/>
            <person name="Gonzalez J."/>
            <person name="Henrissat B."/>
            <person name="Kuo A."/>
            <person name="Liang C."/>
            <person name="Lipzen A."/>
            <person name="Lutzoni F."/>
            <person name="Magnuson J."/>
            <person name="Mondo S."/>
            <person name="Nolan M."/>
            <person name="Ohm R."/>
            <person name="Pangilinan J."/>
            <person name="Park H.-J."/>
            <person name="Ramirez L."/>
            <person name="Alfaro M."/>
            <person name="Sun H."/>
            <person name="Tritt A."/>
            <person name="Yoshinaga Y."/>
            <person name="Zwiers L.-H."/>
            <person name="Turgeon B."/>
            <person name="Goodwin S."/>
            <person name="Spatafora J."/>
            <person name="Crous P."/>
            <person name="Grigoriev I."/>
        </authorList>
    </citation>
    <scope>NUCLEOTIDE SEQUENCE</scope>
    <source>
        <strain evidence="6">CBS 269.34</strain>
    </source>
</reference>
<dbReference type="PROSITE" id="PS50089">
    <property type="entry name" value="ZF_RING_2"/>
    <property type="match status" value="1"/>
</dbReference>
<keyword evidence="2 4" id="KW-0863">Zinc-finger</keyword>
<evidence type="ECO:0000313" key="7">
    <source>
        <dbReference type="Proteomes" id="UP000799750"/>
    </source>
</evidence>
<dbReference type="InterPro" id="IPR013083">
    <property type="entry name" value="Znf_RING/FYVE/PHD"/>
</dbReference>
<keyword evidence="3" id="KW-0862">Zinc</keyword>
<feature type="domain" description="RING-type" evidence="5">
    <location>
        <begin position="148"/>
        <end position="205"/>
    </location>
</feature>
<gene>
    <name evidence="6" type="ORF">BU16DRAFT_580940</name>
</gene>
<protein>
    <recommendedName>
        <fullName evidence="5">RING-type domain-containing protein</fullName>
    </recommendedName>
</protein>
<dbReference type="OrthoDB" id="8062037at2759"/>
<dbReference type="Gene3D" id="3.30.40.10">
    <property type="entry name" value="Zinc/RING finger domain, C3HC4 (zinc finger)"/>
    <property type="match status" value="1"/>
</dbReference>
<evidence type="ECO:0000259" key="5">
    <source>
        <dbReference type="PROSITE" id="PS50089"/>
    </source>
</evidence>
<dbReference type="Proteomes" id="UP000799750">
    <property type="component" value="Unassembled WGS sequence"/>
</dbReference>
<dbReference type="EMBL" id="MU004187">
    <property type="protein sequence ID" value="KAF2496933.1"/>
    <property type="molecule type" value="Genomic_DNA"/>
</dbReference>
<name>A0A6A6QZ81_9PEZI</name>
<keyword evidence="1" id="KW-0479">Metal-binding</keyword>
<proteinExistence type="predicted"/>
<evidence type="ECO:0000256" key="2">
    <source>
        <dbReference type="ARBA" id="ARBA00022771"/>
    </source>
</evidence>
<accession>A0A6A6QZ81</accession>
<keyword evidence="7" id="KW-1185">Reference proteome</keyword>
<evidence type="ECO:0000256" key="1">
    <source>
        <dbReference type="ARBA" id="ARBA00022723"/>
    </source>
</evidence>
<dbReference type="AlphaFoldDB" id="A0A6A6QZ81"/>
<evidence type="ECO:0000256" key="4">
    <source>
        <dbReference type="PROSITE-ProRule" id="PRU00175"/>
    </source>
</evidence>
<evidence type="ECO:0000256" key="3">
    <source>
        <dbReference type="ARBA" id="ARBA00022833"/>
    </source>
</evidence>
<dbReference type="GO" id="GO:0008270">
    <property type="term" value="F:zinc ion binding"/>
    <property type="evidence" value="ECO:0007669"/>
    <property type="project" value="UniProtKB-KW"/>
</dbReference>
<dbReference type="Pfam" id="PF13639">
    <property type="entry name" value="zf-RING_2"/>
    <property type="match status" value="1"/>
</dbReference>
<organism evidence="6 7">
    <name type="scientific">Lophium mytilinum</name>
    <dbReference type="NCBI Taxonomy" id="390894"/>
    <lineage>
        <taxon>Eukaryota</taxon>
        <taxon>Fungi</taxon>
        <taxon>Dikarya</taxon>
        <taxon>Ascomycota</taxon>
        <taxon>Pezizomycotina</taxon>
        <taxon>Dothideomycetes</taxon>
        <taxon>Pleosporomycetidae</taxon>
        <taxon>Mytilinidiales</taxon>
        <taxon>Mytilinidiaceae</taxon>
        <taxon>Lophium</taxon>
    </lineage>
</organism>
<evidence type="ECO:0000313" key="6">
    <source>
        <dbReference type="EMBL" id="KAF2496933.1"/>
    </source>
</evidence>
<dbReference type="SMART" id="SM00184">
    <property type="entry name" value="RING"/>
    <property type="match status" value="1"/>
</dbReference>